<evidence type="ECO:0000256" key="1">
    <source>
        <dbReference type="SAM" id="Phobius"/>
    </source>
</evidence>
<keyword evidence="3" id="KW-1185">Reference proteome</keyword>
<comment type="caution">
    <text evidence="2">The sequence shown here is derived from an EMBL/GenBank/DDBJ whole genome shotgun (WGS) entry which is preliminary data.</text>
</comment>
<proteinExistence type="predicted"/>
<keyword evidence="1" id="KW-0812">Transmembrane</keyword>
<dbReference type="EMBL" id="JAANIU010011388">
    <property type="protein sequence ID" value="KAG1531072.1"/>
    <property type="molecule type" value="Genomic_DNA"/>
</dbReference>
<protein>
    <submittedName>
        <fullName evidence="2">Uncharacterized protein</fullName>
    </submittedName>
</protein>
<keyword evidence="1" id="KW-0472">Membrane</keyword>
<keyword evidence="1" id="KW-1133">Transmembrane helix</keyword>
<sequence>MLAVTGAVGLQRVRQVVTVLATQLWIGRIDRRIAVRPVAVDAALVGGLALHLGAGFAGGLAACRQAGR</sequence>
<dbReference type="AlphaFoldDB" id="A0A9P6XS51"/>
<evidence type="ECO:0000313" key="2">
    <source>
        <dbReference type="EMBL" id="KAG1531072.1"/>
    </source>
</evidence>
<accession>A0A9P6XS51</accession>
<gene>
    <name evidence="2" type="ORF">G6F50_016915</name>
</gene>
<name>A0A9P6XS51_9FUNG</name>
<evidence type="ECO:0000313" key="3">
    <source>
        <dbReference type="Proteomes" id="UP000740926"/>
    </source>
</evidence>
<dbReference type="Proteomes" id="UP000740926">
    <property type="component" value="Unassembled WGS sequence"/>
</dbReference>
<organism evidence="2 3">
    <name type="scientific">Rhizopus delemar</name>
    <dbReference type="NCBI Taxonomy" id="936053"/>
    <lineage>
        <taxon>Eukaryota</taxon>
        <taxon>Fungi</taxon>
        <taxon>Fungi incertae sedis</taxon>
        <taxon>Mucoromycota</taxon>
        <taxon>Mucoromycotina</taxon>
        <taxon>Mucoromycetes</taxon>
        <taxon>Mucorales</taxon>
        <taxon>Mucorineae</taxon>
        <taxon>Rhizopodaceae</taxon>
        <taxon>Rhizopus</taxon>
    </lineage>
</organism>
<reference evidence="2 3" key="1">
    <citation type="journal article" date="2020" name="Microb. Genom.">
        <title>Genetic diversity of clinical and environmental Mucorales isolates obtained from an investigation of mucormycosis cases among solid organ transplant recipients.</title>
        <authorList>
            <person name="Nguyen M.H."/>
            <person name="Kaul D."/>
            <person name="Muto C."/>
            <person name="Cheng S.J."/>
            <person name="Richter R.A."/>
            <person name="Bruno V.M."/>
            <person name="Liu G."/>
            <person name="Beyhan S."/>
            <person name="Sundermann A.J."/>
            <person name="Mounaud S."/>
            <person name="Pasculle A.W."/>
            <person name="Nierman W.C."/>
            <person name="Driscoll E."/>
            <person name="Cumbie R."/>
            <person name="Clancy C.J."/>
            <person name="Dupont C.L."/>
        </authorList>
    </citation>
    <scope>NUCLEOTIDE SEQUENCE [LARGE SCALE GENOMIC DNA]</scope>
    <source>
        <strain evidence="2 3">GL24</strain>
    </source>
</reference>
<feature type="transmembrane region" description="Helical" evidence="1">
    <location>
        <begin position="39"/>
        <end position="63"/>
    </location>
</feature>